<keyword evidence="1" id="KW-0560">Oxidoreductase</keyword>
<dbReference type="SUPFAM" id="SSF51905">
    <property type="entry name" value="FAD/NAD(P)-binding domain"/>
    <property type="match status" value="1"/>
</dbReference>
<dbReference type="STRING" id="112090.W4HCL6"/>
<dbReference type="GeneID" id="20802432"/>
<dbReference type="PROSITE" id="PS51257">
    <property type="entry name" value="PROKAR_LIPOPROTEIN"/>
    <property type="match status" value="1"/>
</dbReference>
<feature type="domain" description="FAD dependent oxidoreductase" evidence="4">
    <location>
        <begin position="8"/>
        <end position="435"/>
    </location>
</feature>
<dbReference type="OrthoDB" id="415535at2759"/>
<dbReference type="AlphaFoldDB" id="W4HCL6"/>
<evidence type="ECO:0000256" key="1">
    <source>
        <dbReference type="ARBA" id="ARBA00023002"/>
    </source>
</evidence>
<dbReference type="InterPro" id="IPR006076">
    <property type="entry name" value="FAD-dep_OxRdtase"/>
</dbReference>
<dbReference type="GO" id="GO:0005737">
    <property type="term" value="C:cytoplasm"/>
    <property type="evidence" value="ECO:0007669"/>
    <property type="project" value="TreeGrafter"/>
</dbReference>
<dbReference type="EMBL" id="KI913114">
    <property type="protein sequence ID" value="ETV89034.1"/>
    <property type="molecule type" value="Genomic_DNA"/>
</dbReference>
<dbReference type="VEuPathDB" id="FungiDB:H257_00436"/>
<evidence type="ECO:0000256" key="2">
    <source>
        <dbReference type="ARBA" id="ARBA00039785"/>
    </source>
</evidence>
<comment type="function">
    <text evidence="3">Required for the assembly of the mitochondrial membrane respiratory chain NADH dehydrogenase (Complex I). Involved in mid-late stages of complex I assembly.</text>
</comment>
<name>W4HCL6_APHAT</name>
<dbReference type="Pfam" id="PF01266">
    <property type="entry name" value="DAO"/>
    <property type="match status" value="1"/>
</dbReference>
<evidence type="ECO:0000256" key="3">
    <source>
        <dbReference type="ARBA" id="ARBA00046185"/>
    </source>
</evidence>
<sequence length="485" mass="51836">MLRKMTADVVVVGAGVAGCSAYYGLAKRNGSPGDGTASSFKPLLVDATGPMSLTSARGTYQYRNWWPDEGDEAMMRLVSRSIDIMDDVASDIDLNRNGYLFVTRDLACVNALKAQGQRNAQLGGGAFREHHELSGYNPSTSVADRLDGSDLIWGQDNIASLFPSLKHSNALAALHVRRAGSLNPHKLAQHLLSQANAFCPQAQTLRGKMIDIHACGGRISGITVGLPNGDKEIVDTAALVLAPGPMLQQTLHLLRAKDLVDTPALTVHHELHARVIFDDPKQIATATSPLTFHADPVGRLQFSEAEVHANDPLCTRSFPGGIHVRPFTDGKAMAVWTYDVNLVEPVFPLTRVLDPRYGEICLRGLSRLFPQMASYAADPHIMATLNVDGGYYCKTPDNIPLIGRTKDGVDGLFFQAAMTGVGLMSSAAAGEVLAATVMGDIAPGKGVDDSTLPYASYAAALSPSRFDDVTYVSSLSSGRQTSGQM</sequence>
<proteinExistence type="predicted"/>
<organism evidence="5">
    <name type="scientific">Aphanomyces astaci</name>
    <name type="common">Crayfish plague agent</name>
    <dbReference type="NCBI Taxonomy" id="112090"/>
    <lineage>
        <taxon>Eukaryota</taxon>
        <taxon>Sar</taxon>
        <taxon>Stramenopiles</taxon>
        <taxon>Oomycota</taxon>
        <taxon>Saprolegniomycetes</taxon>
        <taxon>Saprolegniales</taxon>
        <taxon>Verrucalvaceae</taxon>
        <taxon>Aphanomyces</taxon>
    </lineage>
</organism>
<dbReference type="PANTHER" id="PTHR13847">
    <property type="entry name" value="SARCOSINE DEHYDROGENASE-RELATED"/>
    <property type="match status" value="1"/>
</dbReference>
<evidence type="ECO:0000259" key="4">
    <source>
        <dbReference type="Pfam" id="PF01266"/>
    </source>
</evidence>
<reference evidence="5" key="1">
    <citation type="submission" date="2013-12" db="EMBL/GenBank/DDBJ databases">
        <title>The Genome Sequence of Aphanomyces astaci APO3.</title>
        <authorList>
            <consortium name="The Broad Institute Genomics Platform"/>
            <person name="Russ C."/>
            <person name="Tyler B."/>
            <person name="van West P."/>
            <person name="Dieguez-Uribeondo J."/>
            <person name="Young S.K."/>
            <person name="Zeng Q."/>
            <person name="Gargeya S."/>
            <person name="Fitzgerald M."/>
            <person name="Abouelleil A."/>
            <person name="Alvarado L."/>
            <person name="Chapman S.B."/>
            <person name="Gainer-Dewar J."/>
            <person name="Goldberg J."/>
            <person name="Griggs A."/>
            <person name="Gujja S."/>
            <person name="Hansen M."/>
            <person name="Howarth C."/>
            <person name="Imamovic A."/>
            <person name="Ireland A."/>
            <person name="Larimer J."/>
            <person name="McCowan C."/>
            <person name="Murphy C."/>
            <person name="Pearson M."/>
            <person name="Poon T.W."/>
            <person name="Priest M."/>
            <person name="Roberts A."/>
            <person name="Saif S."/>
            <person name="Shea T."/>
            <person name="Sykes S."/>
            <person name="Wortman J."/>
            <person name="Nusbaum C."/>
            <person name="Birren B."/>
        </authorList>
    </citation>
    <scope>NUCLEOTIDE SEQUENCE [LARGE SCALE GENOMIC DNA]</scope>
    <source>
        <strain evidence="5">APO3</strain>
    </source>
</reference>
<dbReference type="InterPro" id="IPR036188">
    <property type="entry name" value="FAD/NAD-bd_sf"/>
</dbReference>
<evidence type="ECO:0000313" key="5">
    <source>
        <dbReference type="EMBL" id="ETV89034.1"/>
    </source>
</evidence>
<dbReference type="Gene3D" id="3.50.50.60">
    <property type="entry name" value="FAD/NAD(P)-binding domain"/>
    <property type="match status" value="1"/>
</dbReference>
<dbReference type="GO" id="GO:0016491">
    <property type="term" value="F:oxidoreductase activity"/>
    <property type="evidence" value="ECO:0007669"/>
    <property type="project" value="UniProtKB-KW"/>
</dbReference>
<dbReference type="RefSeq" id="XP_009821434.1">
    <property type="nucleotide sequence ID" value="XM_009823132.1"/>
</dbReference>
<accession>W4HCL6</accession>
<gene>
    <name evidence="5" type="ORF">H257_00436</name>
</gene>
<protein>
    <recommendedName>
        <fullName evidence="2">FAD-dependent oxidoreductase domain-containing protein 1</fullName>
    </recommendedName>
</protein>
<dbReference type="Gene3D" id="3.30.9.10">
    <property type="entry name" value="D-Amino Acid Oxidase, subunit A, domain 2"/>
    <property type="match status" value="1"/>
</dbReference>
<dbReference type="PANTHER" id="PTHR13847:SF287">
    <property type="entry name" value="FAD-DEPENDENT OXIDOREDUCTASE DOMAIN-CONTAINING PROTEIN 1"/>
    <property type="match status" value="1"/>
</dbReference>